<dbReference type="EMBL" id="CP059246">
    <property type="protein sequence ID" value="QLL30854.1"/>
    <property type="molecule type" value="Genomic_DNA"/>
</dbReference>
<evidence type="ECO:0000313" key="10">
    <source>
        <dbReference type="EMBL" id="QLL30854.1"/>
    </source>
</evidence>
<dbReference type="Pfam" id="PF07690">
    <property type="entry name" value="MFS_1"/>
    <property type="match status" value="1"/>
</dbReference>
<keyword evidence="3 8" id="KW-0812">Transmembrane</keyword>
<evidence type="ECO:0000256" key="6">
    <source>
        <dbReference type="ARBA" id="ARBA00038347"/>
    </source>
</evidence>
<proteinExistence type="inferred from homology"/>
<keyword evidence="4 8" id="KW-1133">Transmembrane helix</keyword>
<dbReference type="PANTHER" id="PTHR23502:SF21">
    <property type="entry name" value="DITYROSINE TRANSPORTER 1"/>
    <property type="match status" value="1"/>
</dbReference>
<feature type="transmembrane region" description="Helical" evidence="8">
    <location>
        <begin position="119"/>
        <end position="141"/>
    </location>
</feature>
<keyword evidence="2" id="KW-0813">Transport</keyword>
<accession>A0A7G3ZBG8</accession>
<evidence type="ECO:0000256" key="1">
    <source>
        <dbReference type="ARBA" id="ARBA00004141"/>
    </source>
</evidence>
<feature type="domain" description="Major facilitator superfamily (MFS) profile" evidence="9">
    <location>
        <begin position="122"/>
        <end position="580"/>
    </location>
</feature>
<keyword evidence="5 8" id="KW-0472">Membrane</keyword>
<gene>
    <name evidence="10" type="ORF">HG536_0A06690</name>
</gene>
<feature type="transmembrane region" description="Helical" evidence="8">
    <location>
        <begin position="526"/>
        <end position="545"/>
    </location>
</feature>
<feature type="compositionally biased region" description="Polar residues" evidence="7">
    <location>
        <begin position="80"/>
        <end position="94"/>
    </location>
</feature>
<dbReference type="PANTHER" id="PTHR23502">
    <property type="entry name" value="MAJOR FACILITATOR SUPERFAMILY"/>
    <property type="match status" value="1"/>
</dbReference>
<dbReference type="Gene3D" id="1.20.1250.20">
    <property type="entry name" value="MFS general substrate transporter like domains"/>
    <property type="match status" value="1"/>
</dbReference>
<feature type="transmembrane region" description="Helical" evidence="8">
    <location>
        <begin position="380"/>
        <end position="400"/>
    </location>
</feature>
<protein>
    <recommendedName>
        <fullName evidence="9">Major facilitator superfamily (MFS) profile domain-containing protein</fullName>
    </recommendedName>
</protein>
<evidence type="ECO:0000256" key="3">
    <source>
        <dbReference type="ARBA" id="ARBA00022692"/>
    </source>
</evidence>
<dbReference type="Gene3D" id="1.20.1720.10">
    <property type="entry name" value="Multidrug resistance protein D"/>
    <property type="match status" value="1"/>
</dbReference>
<evidence type="ECO:0000256" key="4">
    <source>
        <dbReference type="ARBA" id="ARBA00022989"/>
    </source>
</evidence>
<dbReference type="InterPro" id="IPR036259">
    <property type="entry name" value="MFS_trans_sf"/>
</dbReference>
<evidence type="ECO:0000313" key="11">
    <source>
        <dbReference type="Proteomes" id="UP000515788"/>
    </source>
</evidence>
<feature type="transmembrane region" description="Helical" evidence="8">
    <location>
        <begin position="551"/>
        <end position="576"/>
    </location>
</feature>
<feature type="transmembrane region" description="Helical" evidence="8">
    <location>
        <begin position="276"/>
        <end position="298"/>
    </location>
</feature>
<feature type="compositionally biased region" description="Basic and acidic residues" evidence="7">
    <location>
        <begin position="1"/>
        <end position="19"/>
    </location>
</feature>
<dbReference type="FunFam" id="1.20.1720.10:FF:000009">
    <property type="entry name" value="MFS multidrug transporter"/>
    <property type="match status" value="1"/>
</dbReference>
<keyword evidence="11" id="KW-1185">Reference proteome</keyword>
<organism evidence="10 11">
    <name type="scientific">Torulaspora globosa</name>
    <dbReference type="NCBI Taxonomy" id="48254"/>
    <lineage>
        <taxon>Eukaryota</taxon>
        <taxon>Fungi</taxon>
        <taxon>Dikarya</taxon>
        <taxon>Ascomycota</taxon>
        <taxon>Saccharomycotina</taxon>
        <taxon>Saccharomycetes</taxon>
        <taxon>Saccharomycetales</taxon>
        <taxon>Saccharomycetaceae</taxon>
        <taxon>Torulaspora</taxon>
    </lineage>
</organism>
<dbReference type="GeneID" id="59323951"/>
<dbReference type="RefSeq" id="XP_037137529.1">
    <property type="nucleotide sequence ID" value="XM_037281634.1"/>
</dbReference>
<feature type="transmembrane region" description="Helical" evidence="8">
    <location>
        <begin position="247"/>
        <end position="270"/>
    </location>
</feature>
<dbReference type="KEGG" id="tgb:HG536_0A06690"/>
<dbReference type="GO" id="GO:0005886">
    <property type="term" value="C:plasma membrane"/>
    <property type="evidence" value="ECO:0007669"/>
    <property type="project" value="TreeGrafter"/>
</dbReference>
<dbReference type="AlphaFoldDB" id="A0A7G3ZBG8"/>
<dbReference type="Proteomes" id="UP000515788">
    <property type="component" value="Chromosome 1"/>
</dbReference>
<feature type="transmembrane region" description="Helical" evidence="8">
    <location>
        <begin position="161"/>
        <end position="180"/>
    </location>
</feature>
<evidence type="ECO:0000256" key="2">
    <source>
        <dbReference type="ARBA" id="ARBA00022448"/>
    </source>
</evidence>
<evidence type="ECO:0000256" key="8">
    <source>
        <dbReference type="SAM" id="Phobius"/>
    </source>
</evidence>
<feature type="region of interest" description="Disordered" evidence="7">
    <location>
        <begin position="50"/>
        <end position="97"/>
    </location>
</feature>
<feature type="transmembrane region" description="Helical" evidence="8">
    <location>
        <begin position="461"/>
        <end position="482"/>
    </location>
</feature>
<reference evidence="10 11" key="1">
    <citation type="submission" date="2020-06" db="EMBL/GenBank/DDBJ databases">
        <title>The yeast mating-type switching endonuclease HO is a domesticated member of an unorthodox homing genetic element family.</title>
        <authorList>
            <person name="Coughlan A.Y."/>
            <person name="Lombardi L."/>
            <person name="Braun-Galleani S."/>
            <person name="Martos A.R."/>
            <person name="Galeote V."/>
            <person name="Bigey F."/>
            <person name="Dequin S."/>
            <person name="Byrne K.P."/>
            <person name="Wolfe K.H."/>
        </authorList>
    </citation>
    <scope>NUCLEOTIDE SEQUENCE [LARGE SCALE GENOMIC DNA]</scope>
    <source>
        <strain evidence="10 11">CBS764</strain>
    </source>
</reference>
<evidence type="ECO:0000259" key="9">
    <source>
        <dbReference type="PROSITE" id="PS50850"/>
    </source>
</evidence>
<dbReference type="GO" id="GO:0005275">
    <property type="term" value="F:amine transmembrane transporter activity"/>
    <property type="evidence" value="ECO:0007669"/>
    <property type="project" value="TreeGrafter"/>
</dbReference>
<evidence type="ECO:0000256" key="5">
    <source>
        <dbReference type="ARBA" id="ARBA00023136"/>
    </source>
</evidence>
<evidence type="ECO:0000256" key="7">
    <source>
        <dbReference type="SAM" id="MobiDB-lite"/>
    </source>
</evidence>
<dbReference type="InterPro" id="IPR011701">
    <property type="entry name" value="MFS"/>
</dbReference>
<comment type="similarity">
    <text evidence="6">Belongs to the major facilitator superfamily. CAR1 family.</text>
</comment>
<dbReference type="OrthoDB" id="3066029at2759"/>
<feature type="transmembrane region" description="Helical" evidence="8">
    <location>
        <begin position="214"/>
        <end position="235"/>
    </location>
</feature>
<feature type="transmembrane region" description="Helical" evidence="8">
    <location>
        <begin position="488"/>
        <end position="506"/>
    </location>
</feature>
<feature type="transmembrane region" description="Helical" evidence="8">
    <location>
        <begin position="187"/>
        <end position="208"/>
    </location>
</feature>
<dbReference type="CDD" id="cd17323">
    <property type="entry name" value="MFS_Tpo1_MDR_like"/>
    <property type="match status" value="1"/>
</dbReference>
<name>A0A7G3ZBG8_9SACH</name>
<comment type="subcellular location">
    <subcellularLocation>
        <location evidence="1">Membrane</location>
        <topology evidence="1">Multi-pass membrane protein</topology>
    </subcellularLocation>
</comment>
<dbReference type="SUPFAM" id="SSF103473">
    <property type="entry name" value="MFS general substrate transporter"/>
    <property type="match status" value="1"/>
</dbReference>
<dbReference type="PROSITE" id="PS50850">
    <property type="entry name" value="MFS"/>
    <property type="match status" value="1"/>
</dbReference>
<feature type="region of interest" description="Disordered" evidence="7">
    <location>
        <begin position="1"/>
        <end position="27"/>
    </location>
</feature>
<sequence>MTKNEAMDSERNPVDHSESEADPGIDQAISMITFQSTDANMLSTITAPLENVPSPMAEDEDSNSVRSKSVKSAGLGVASPDSQKSMELNNSNGEQLDEKKLQDTAREGVPYTCFTKGQVALIFGIVIYIGFLGPMAGNIYIPALPLLQNEFHVNETTINSTVSVFMGVFAVGPLFWGMFADLTGRKFLYIMSLVLLMVVNILLATVPANIVALYILRVFQAFGSSSVIALGTGTVTDVSAPKNRGKAVAYFMMGPNMGPILAPIISGLILMNGDHWRWLFGFTSIMSGVALLLVLALLPETLRCIVGNGDQRWNTASKNDEIQTLDQETGEAHGFVQTPRIRLFQDIGILKPVNESPLFQKLYPRPSKPSITTYWHMIKFLPLTVSSLSTALLFASYYAFTVTFAHFLQADYHLSMLEVGASYVCPGVAMLLGSQTGGHLSDYLRKRWLRSHPGLLFPLEYRLILQIWGIALNTAGCIGYGWSIQRHYHLSVVLVFSALSAFGLTWCSNTTMTYLSELMARRTAGAIAISSFFRNVGATISSAIISKLYLAMGIGWCFSGLGLCNVISLAAILYLIKYGNYFHQEYKP</sequence>
<dbReference type="InterPro" id="IPR020846">
    <property type="entry name" value="MFS_dom"/>
</dbReference>